<keyword evidence="5" id="KW-0813">Transport</keyword>
<feature type="domain" description="NADH:quinone oxidoreductase/Mrp antiporter transmembrane" evidence="19">
    <location>
        <begin position="22"/>
        <end position="287"/>
    </location>
</feature>
<keyword evidence="18" id="KW-0732">Signal</keyword>
<evidence type="ECO:0000256" key="4">
    <source>
        <dbReference type="ARBA" id="ARBA00021008"/>
    </source>
</evidence>
<evidence type="ECO:0000259" key="19">
    <source>
        <dbReference type="Pfam" id="PF00361"/>
    </source>
</evidence>
<dbReference type="EMBL" id="AY555838">
    <property type="protein sequence ID" value="AAT74872.1"/>
    <property type="molecule type" value="Genomic_DNA"/>
</dbReference>
<feature type="transmembrane region" description="Helical" evidence="17">
    <location>
        <begin position="201"/>
        <end position="221"/>
    </location>
</feature>
<keyword evidence="14 17" id="KW-0496">Mitochondrion</keyword>
<dbReference type="GO" id="GO:0005743">
    <property type="term" value="C:mitochondrial inner membrane"/>
    <property type="evidence" value="ECO:0007669"/>
    <property type="project" value="UniProtKB-SubCell"/>
</dbReference>
<dbReference type="PANTHER" id="PTHR46552">
    <property type="entry name" value="NADH-UBIQUINONE OXIDOREDUCTASE CHAIN 2"/>
    <property type="match status" value="1"/>
</dbReference>
<sequence length="342" mass="37177">MPATSILLFLGITVGTAIAMSSHHWFMAWVGLELNALAMLPVISKTKHPRAIEASTKYFLTQAIASSLMLASSITNAWMTGNWAITETTNKYTMAGVTIALAMKSGTAPLHFWLPEVMQGSTLHVALLMVTWQKLAPMALLYLISNYIPPALALTLGMLSATFGGWGGMNQTQLRKMMAYSSISNMGWTLMVAPSDPNTSAIGIAAYIMIMIPTFLLMIELSTKTLQNISESWTTSPVTTTTLLLLLLSTAGLPPLTGFLPKLLILNELLTQGLTSIAGLITMTSLLNLTFYLRAVYLTTLLNPPISTTSMMKWRHNLDMSMWTLPVPPSVMTMTTLPSAIP</sequence>
<dbReference type="PRINTS" id="PR01436">
    <property type="entry name" value="NADHDHGNASE2"/>
</dbReference>
<dbReference type="GO" id="GO:0008137">
    <property type="term" value="F:NADH dehydrogenase (ubiquinone) activity"/>
    <property type="evidence" value="ECO:0007669"/>
    <property type="project" value="UniProtKB-EC"/>
</dbReference>
<evidence type="ECO:0000256" key="11">
    <source>
        <dbReference type="ARBA" id="ARBA00022989"/>
    </source>
</evidence>
<keyword evidence="10 17" id="KW-0249">Electron transport</keyword>
<name>Q6E5M9_9SAUR</name>
<proteinExistence type="inferred from homology"/>
<comment type="catalytic activity">
    <reaction evidence="16 17">
        <text>a ubiquinone + NADH + 5 H(+)(in) = a ubiquinol + NAD(+) + 4 H(+)(out)</text>
        <dbReference type="Rhea" id="RHEA:29091"/>
        <dbReference type="Rhea" id="RHEA-COMP:9565"/>
        <dbReference type="Rhea" id="RHEA-COMP:9566"/>
        <dbReference type="ChEBI" id="CHEBI:15378"/>
        <dbReference type="ChEBI" id="CHEBI:16389"/>
        <dbReference type="ChEBI" id="CHEBI:17976"/>
        <dbReference type="ChEBI" id="CHEBI:57540"/>
        <dbReference type="ChEBI" id="CHEBI:57945"/>
        <dbReference type="EC" id="7.1.1.2"/>
    </reaction>
</comment>
<evidence type="ECO:0000256" key="10">
    <source>
        <dbReference type="ARBA" id="ARBA00022982"/>
    </source>
</evidence>
<keyword evidence="7 17" id="KW-0812">Transmembrane</keyword>
<dbReference type="EC" id="7.1.1.2" evidence="3 17"/>
<keyword evidence="8 17" id="KW-0999">Mitochondrion inner membrane</keyword>
<keyword evidence="13 17" id="KW-0830">Ubiquinone</keyword>
<dbReference type="InterPro" id="IPR001750">
    <property type="entry name" value="ND/Mrp_TM"/>
</dbReference>
<keyword evidence="6 17" id="KW-0679">Respiratory chain</keyword>
<dbReference type="InterPro" id="IPR003917">
    <property type="entry name" value="NADH_UbQ_OxRdtase_chain2"/>
</dbReference>
<evidence type="ECO:0000256" key="16">
    <source>
        <dbReference type="ARBA" id="ARBA00049551"/>
    </source>
</evidence>
<dbReference type="PANTHER" id="PTHR46552:SF1">
    <property type="entry name" value="NADH-UBIQUINONE OXIDOREDUCTASE CHAIN 2"/>
    <property type="match status" value="1"/>
</dbReference>
<dbReference type="GO" id="GO:0006120">
    <property type="term" value="P:mitochondrial electron transport, NADH to ubiquinone"/>
    <property type="evidence" value="ECO:0007669"/>
    <property type="project" value="InterPro"/>
</dbReference>
<reference evidence="20" key="1">
    <citation type="journal article" date="2004" name="Proc. Calif. Acad. Sci.">
        <title>Phylogenetic relationships of the genus Ptyctolaemus (Squamata: Agamidae), with a description of a new species from the Chin Hills of Western Myanmar.</title>
        <authorList>
            <person name="Schulte J.A.II."/>
            <person name="Vindum J.V."/>
            <person name="Win H."/>
            <person name="Thin T."/>
            <person name="Lwin K.S."/>
            <person name="Shein A.K."/>
            <person name="Tun H."/>
        </authorList>
    </citation>
    <scope>NUCLEOTIDE SEQUENCE</scope>
</reference>
<protein>
    <recommendedName>
        <fullName evidence="4 17">NADH-ubiquinone oxidoreductase chain 2</fullName>
        <ecNumber evidence="3 17">7.1.1.2</ecNumber>
    </recommendedName>
</protein>
<evidence type="ECO:0000256" key="7">
    <source>
        <dbReference type="ARBA" id="ARBA00022692"/>
    </source>
</evidence>
<evidence type="ECO:0000256" key="13">
    <source>
        <dbReference type="ARBA" id="ARBA00023075"/>
    </source>
</evidence>
<dbReference type="InterPro" id="IPR050175">
    <property type="entry name" value="Complex_I_Subunit_2"/>
</dbReference>
<comment type="function">
    <text evidence="17">Core subunit of the mitochondrial membrane respiratory chain NADH dehydrogenase (Complex I) which catalyzes electron transfer from NADH through the respiratory chain, using ubiquinone as an electron acceptor. Essential for the catalytic activity and assembly of complex I.</text>
</comment>
<evidence type="ECO:0000256" key="6">
    <source>
        <dbReference type="ARBA" id="ARBA00022660"/>
    </source>
</evidence>
<feature type="transmembrane region" description="Helical" evidence="17">
    <location>
        <begin position="233"/>
        <end position="253"/>
    </location>
</feature>
<evidence type="ECO:0000256" key="3">
    <source>
        <dbReference type="ARBA" id="ARBA00012944"/>
    </source>
</evidence>
<feature type="transmembrane region" description="Helical" evidence="17">
    <location>
        <begin position="273"/>
        <end position="293"/>
    </location>
</feature>
<keyword evidence="15 17" id="KW-0472">Membrane</keyword>
<evidence type="ECO:0000256" key="2">
    <source>
        <dbReference type="ARBA" id="ARBA00007012"/>
    </source>
</evidence>
<evidence type="ECO:0000256" key="8">
    <source>
        <dbReference type="ARBA" id="ARBA00022792"/>
    </source>
</evidence>
<evidence type="ECO:0000313" key="20">
    <source>
        <dbReference type="EMBL" id="AAT74872.1"/>
    </source>
</evidence>
<evidence type="ECO:0000256" key="14">
    <source>
        <dbReference type="ARBA" id="ARBA00023128"/>
    </source>
</evidence>
<evidence type="ECO:0000256" key="17">
    <source>
        <dbReference type="RuleBase" id="RU003403"/>
    </source>
</evidence>
<evidence type="ECO:0000256" key="1">
    <source>
        <dbReference type="ARBA" id="ARBA00004448"/>
    </source>
</evidence>
<evidence type="ECO:0000256" key="18">
    <source>
        <dbReference type="SAM" id="SignalP"/>
    </source>
</evidence>
<feature type="signal peptide" evidence="18">
    <location>
        <begin position="1"/>
        <end position="19"/>
    </location>
</feature>
<feature type="transmembrane region" description="Helical" evidence="17">
    <location>
        <begin position="58"/>
        <end position="80"/>
    </location>
</feature>
<keyword evidence="9 17" id="KW-1278">Translocase</keyword>
<dbReference type="AlphaFoldDB" id="Q6E5M9"/>
<accession>Q6E5M9</accession>
<evidence type="ECO:0000256" key="15">
    <source>
        <dbReference type="ARBA" id="ARBA00023136"/>
    </source>
</evidence>
<dbReference type="Pfam" id="PF00361">
    <property type="entry name" value="Proton_antipo_M"/>
    <property type="match status" value="1"/>
</dbReference>
<evidence type="ECO:0000256" key="12">
    <source>
        <dbReference type="ARBA" id="ARBA00023027"/>
    </source>
</evidence>
<comment type="subcellular location">
    <subcellularLocation>
        <location evidence="1 17">Mitochondrion inner membrane</location>
        <topology evidence="1 17">Multi-pass membrane protein</topology>
    </subcellularLocation>
</comment>
<evidence type="ECO:0000256" key="5">
    <source>
        <dbReference type="ARBA" id="ARBA00022448"/>
    </source>
</evidence>
<geneLocation type="mitochondrion" evidence="20"/>
<evidence type="ECO:0000256" key="9">
    <source>
        <dbReference type="ARBA" id="ARBA00022967"/>
    </source>
</evidence>
<organism evidence="20">
    <name type="scientific">Ptyctolaemus gularis</name>
    <dbReference type="NCBI Taxonomy" id="282159"/>
    <lineage>
        <taxon>Eukaryota</taxon>
        <taxon>Metazoa</taxon>
        <taxon>Chordata</taxon>
        <taxon>Craniata</taxon>
        <taxon>Vertebrata</taxon>
        <taxon>Euteleostomi</taxon>
        <taxon>Lepidosauria</taxon>
        <taxon>Squamata</taxon>
        <taxon>Bifurcata</taxon>
        <taxon>Unidentata</taxon>
        <taxon>Episquamata</taxon>
        <taxon>Toxicofera</taxon>
        <taxon>Iguania</taxon>
        <taxon>Acrodonta</taxon>
        <taxon>Agamidae</taxon>
        <taxon>Draconinae</taxon>
        <taxon>Ptyctolaemus</taxon>
    </lineage>
</organism>
<feature type="chain" id="PRO_5004272404" description="NADH-ubiquinone oxidoreductase chain 2" evidence="18">
    <location>
        <begin position="20"/>
        <end position="342"/>
    </location>
</feature>
<keyword evidence="12 17" id="KW-0520">NAD</keyword>
<comment type="similarity">
    <text evidence="2 17">Belongs to the complex I subunit 2 family.</text>
</comment>
<keyword evidence="11 17" id="KW-1133">Transmembrane helix</keyword>
<gene>
    <name evidence="20" type="primary">ND2</name>
</gene>